<dbReference type="EC" id="2.7.13.3" evidence="2"/>
<dbReference type="NCBIfam" id="TIGR00229">
    <property type="entry name" value="sensory_box"/>
    <property type="match status" value="2"/>
</dbReference>
<reference evidence="7" key="1">
    <citation type="journal article" date="2014" name="Front. Microbiol.">
        <title>High frequency of phylogenetically diverse reductive dehalogenase-homologous genes in deep subseafloor sedimentary metagenomes.</title>
        <authorList>
            <person name="Kawai M."/>
            <person name="Futagami T."/>
            <person name="Toyoda A."/>
            <person name="Takaki Y."/>
            <person name="Nishi S."/>
            <person name="Hori S."/>
            <person name="Arai W."/>
            <person name="Tsubouchi T."/>
            <person name="Morono Y."/>
            <person name="Uchiyama I."/>
            <person name="Ito T."/>
            <person name="Fujiyama A."/>
            <person name="Inagaki F."/>
            <person name="Takami H."/>
        </authorList>
    </citation>
    <scope>NUCLEOTIDE SEQUENCE</scope>
    <source>
        <strain evidence="7">Expedition CK06-06</strain>
    </source>
</reference>
<dbReference type="AlphaFoldDB" id="X1ES03"/>
<evidence type="ECO:0000256" key="3">
    <source>
        <dbReference type="ARBA" id="ARBA00022553"/>
    </source>
</evidence>
<gene>
    <name evidence="7" type="ORF">S03H2_08823</name>
</gene>
<evidence type="ECO:0000259" key="6">
    <source>
        <dbReference type="PROSITE" id="PS50112"/>
    </source>
</evidence>
<feature type="domain" description="PAS" evidence="6">
    <location>
        <begin position="105"/>
        <end position="175"/>
    </location>
</feature>
<dbReference type="SMART" id="SM00091">
    <property type="entry name" value="PAS"/>
    <property type="match status" value="2"/>
</dbReference>
<sequence>NFDGRFLSVNPSVLKTLNYSEEEMLKMNIIKIHPPTQHDYALRIFRDLVKGKINSCNIPLITKEEKIIPVETIFTKGRWDDQDVLFGISRDITERLLAEQKIKESEEKYRNILENIEEGYFELDLKGNYTFVNKYHSNYYGVPKDEMIGKYYADFVDQKYKKMLFKIFNQVYREEVPSATFEVEATRYDGVKRVYEGTCNLKLDSNGKKNRFLQSNP</sequence>
<dbReference type="PROSITE" id="PS50112">
    <property type="entry name" value="PAS"/>
    <property type="match status" value="2"/>
</dbReference>
<organism evidence="7">
    <name type="scientific">marine sediment metagenome</name>
    <dbReference type="NCBI Taxonomy" id="412755"/>
    <lineage>
        <taxon>unclassified sequences</taxon>
        <taxon>metagenomes</taxon>
        <taxon>ecological metagenomes</taxon>
    </lineage>
</organism>
<dbReference type="InterPro" id="IPR013767">
    <property type="entry name" value="PAS_fold"/>
</dbReference>
<dbReference type="Pfam" id="PF00989">
    <property type="entry name" value="PAS"/>
    <property type="match status" value="1"/>
</dbReference>
<protein>
    <recommendedName>
        <fullName evidence="2">histidine kinase</fullName>
        <ecNumber evidence="2">2.7.13.3</ecNumber>
    </recommendedName>
</protein>
<dbReference type="PANTHER" id="PTHR43304:SF1">
    <property type="entry name" value="PAC DOMAIN-CONTAINING PROTEIN"/>
    <property type="match status" value="1"/>
</dbReference>
<feature type="non-terminal residue" evidence="7">
    <location>
        <position position="1"/>
    </location>
</feature>
<evidence type="ECO:0000313" key="7">
    <source>
        <dbReference type="EMBL" id="GAH19924.1"/>
    </source>
</evidence>
<dbReference type="Pfam" id="PF13426">
    <property type="entry name" value="PAS_9"/>
    <property type="match status" value="1"/>
</dbReference>
<dbReference type="CDD" id="cd00130">
    <property type="entry name" value="PAS"/>
    <property type="match status" value="2"/>
</dbReference>
<comment type="caution">
    <text evidence="7">The sequence shown here is derived from an EMBL/GenBank/DDBJ whole genome shotgun (WGS) entry which is preliminary data.</text>
</comment>
<dbReference type="InterPro" id="IPR000014">
    <property type="entry name" value="PAS"/>
</dbReference>
<keyword evidence="3" id="KW-0597">Phosphoprotein</keyword>
<comment type="catalytic activity">
    <reaction evidence="1">
        <text>ATP + protein L-histidine = ADP + protein N-phospho-L-histidine.</text>
        <dbReference type="EC" id="2.7.13.3"/>
    </reaction>
</comment>
<keyword evidence="5" id="KW-0418">Kinase</keyword>
<evidence type="ECO:0000256" key="4">
    <source>
        <dbReference type="ARBA" id="ARBA00022679"/>
    </source>
</evidence>
<feature type="domain" description="PAS" evidence="6">
    <location>
        <begin position="1"/>
        <end position="52"/>
    </location>
</feature>
<dbReference type="InterPro" id="IPR035965">
    <property type="entry name" value="PAS-like_dom_sf"/>
</dbReference>
<evidence type="ECO:0000256" key="1">
    <source>
        <dbReference type="ARBA" id="ARBA00000085"/>
    </source>
</evidence>
<accession>X1ES03</accession>
<dbReference type="Gene3D" id="3.30.450.20">
    <property type="entry name" value="PAS domain"/>
    <property type="match status" value="2"/>
</dbReference>
<dbReference type="SUPFAM" id="SSF55785">
    <property type="entry name" value="PYP-like sensor domain (PAS domain)"/>
    <property type="match status" value="2"/>
</dbReference>
<dbReference type="PANTHER" id="PTHR43304">
    <property type="entry name" value="PHYTOCHROME-LIKE PROTEIN CPH1"/>
    <property type="match status" value="1"/>
</dbReference>
<name>X1ES03_9ZZZZ</name>
<proteinExistence type="predicted"/>
<evidence type="ECO:0000256" key="5">
    <source>
        <dbReference type="ARBA" id="ARBA00022777"/>
    </source>
</evidence>
<keyword evidence="4" id="KW-0808">Transferase</keyword>
<evidence type="ECO:0000256" key="2">
    <source>
        <dbReference type="ARBA" id="ARBA00012438"/>
    </source>
</evidence>
<dbReference type="EMBL" id="BARU01004363">
    <property type="protein sequence ID" value="GAH19924.1"/>
    <property type="molecule type" value="Genomic_DNA"/>
</dbReference>
<dbReference type="InterPro" id="IPR052162">
    <property type="entry name" value="Sensor_kinase/Photoreceptor"/>
</dbReference>
<dbReference type="GO" id="GO:0004673">
    <property type="term" value="F:protein histidine kinase activity"/>
    <property type="evidence" value="ECO:0007669"/>
    <property type="project" value="UniProtKB-EC"/>
</dbReference>